<feature type="region of interest" description="Disordered" evidence="2">
    <location>
        <begin position="198"/>
        <end position="244"/>
    </location>
</feature>
<feature type="compositionally biased region" description="Polar residues" evidence="2">
    <location>
        <begin position="232"/>
        <end position="244"/>
    </location>
</feature>
<organism evidence="3 4">
    <name type="scientific">Dorcoceras hygrometricum</name>
    <dbReference type="NCBI Taxonomy" id="472368"/>
    <lineage>
        <taxon>Eukaryota</taxon>
        <taxon>Viridiplantae</taxon>
        <taxon>Streptophyta</taxon>
        <taxon>Embryophyta</taxon>
        <taxon>Tracheophyta</taxon>
        <taxon>Spermatophyta</taxon>
        <taxon>Magnoliopsida</taxon>
        <taxon>eudicotyledons</taxon>
        <taxon>Gunneridae</taxon>
        <taxon>Pentapetalae</taxon>
        <taxon>asterids</taxon>
        <taxon>lamiids</taxon>
        <taxon>Lamiales</taxon>
        <taxon>Gesneriaceae</taxon>
        <taxon>Didymocarpoideae</taxon>
        <taxon>Trichosporeae</taxon>
        <taxon>Loxocarpinae</taxon>
        <taxon>Dorcoceras</taxon>
    </lineage>
</organism>
<feature type="compositionally biased region" description="Basic residues" evidence="2">
    <location>
        <begin position="198"/>
        <end position="207"/>
    </location>
</feature>
<sequence length="244" mass="27634">MADDTDVVFDFSNMELTREDLVTALNDMVQEYKKLSQLFEEVKAEKESCANKAELVSSSDMQAALSKLATENDELRSRSEEILNENQRLTGIISSWTRSSASLDKLHGAVKSCSDKTGLGYNSNEISTTETSCTPKLDRTKSKTTNFVKSRTEQHVEAQSGETIIADEPRIWKGRFCGMGYSAPEKSLEIWHRKRVEHMRGKPKSGGRKQGQFSRPSTKDMQYKTRHMKPKSQGQHATYQTHTR</sequence>
<dbReference type="AlphaFoldDB" id="A0A2Z7BDE3"/>
<protein>
    <recommendedName>
        <fullName evidence="5">Spindle pole body component 110-like</fullName>
    </recommendedName>
</protein>
<name>A0A2Z7BDE3_9LAMI</name>
<evidence type="ECO:0000313" key="4">
    <source>
        <dbReference type="Proteomes" id="UP000250235"/>
    </source>
</evidence>
<evidence type="ECO:0000313" key="3">
    <source>
        <dbReference type="EMBL" id="KZV32047.1"/>
    </source>
</evidence>
<dbReference type="Proteomes" id="UP000250235">
    <property type="component" value="Unassembled WGS sequence"/>
</dbReference>
<keyword evidence="4" id="KW-1185">Reference proteome</keyword>
<reference evidence="3 4" key="1">
    <citation type="journal article" date="2015" name="Proc. Natl. Acad. Sci. U.S.A.">
        <title>The resurrection genome of Boea hygrometrica: A blueprint for survival of dehydration.</title>
        <authorList>
            <person name="Xiao L."/>
            <person name="Yang G."/>
            <person name="Zhang L."/>
            <person name="Yang X."/>
            <person name="Zhao S."/>
            <person name="Ji Z."/>
            <person name="Zhou Q."/>
            <person name="Hu M."/>
            <person name="Wang Y."/>
            <person name="Chen M."/>
            <person name="Xu Y."/>
            <person name="Jin H."/>
            <person name="Xiao X."/>
            <person name="Hu G."/>
            <person name="Bao F."/>
            <person name="Hu Y."/>
            <person name="Wan P."/>
            <person name="Li L."/>
            <person name="Deng X."/>
            <person name="Kuang T."/>
            <person name="Xiang C."/>
            <person name="Zhu J.K."/>
            <person name="Oliver M.J."/>
            <person name="He Y."/>
        </authorList>
    </citation>
    <scope>NUCLEOTIDE SEQUENCE [LARGE SCALE GENOMIC DNA]</scope>
    <source>
        <strain evidence="4">cv. XS01</strain>
    </source>
</reference>
<evidence type="ECO:0000256" key="1">
    <source>
        <dbReference type="SAM" id="Coils"/>
    </source>
</evidence>
<gene>
    <name evidence="3" type="ORF">F511_38524</name>
</gene>
<proteinExistence type="predicted"/>
<evidence type="ECO:0000256" key="2">
    <source>
        <dbReference type="SAM" id="MobiDB-lite"/>
    </source>
</evidence>
<evidence type="ECO:0008006" key="5">
    <source>
        <dbReference type="Google" id="ProtNLM"/>
    </source>
</evidence>
<keyword evidence="1" id="KW-0175">Coiled coil</keyword>
<accession>A0A2Z7BDE3</accession>
<dbReference type="EMBL" id="KV006956">
    <property type="protein sequence ID" value="KZV32047.1"/>
    <property type="molecule type" value="Genomic_DNA"/>
</dbReference>
<feature type="coiled-coil region" evidence="1">
    <location>
        <begin position="25"/>
        <end position="85"/>
    </location>
</feature>